<evidence type="ECO:0000256" key="5">
    <source>
        <dbReference type="ARBA" id="ARBA00022692"/>
    </source>
</evidence>
<feature type="transmembrane region" description="Helical" evidence="9">
    <location>
        <begin position="51"/>
        <end position="78"/>
    </location>
</feature>
<evidence type="ECO:0000256" key="9">
    <source>
        <dbReference type="SAM" id="Phobius"/>
    </source>
</evidence>
<organism evidence="10 11">
    <name type="scientific">Nostoc flagelliforme FACHB-838</name>
    <dbReference type="NCBI Taxonomy" id="2692904"/>
    <lineage>
        <taxon>Bacteria</taxon>
        <taxon>Bacillati</taxon>
        <taxon>Cyanobacteriota</taxon>
        <taxon>Cyanophyceae</taxon>
        <taxon>Nostocales</taxon>
        <taxon>Nostocaceae</taxon>
        <taxon>Nostoc</taxon>
    </lineage>
</organism>
<evidence type="ECO:0000256" key="7">
    <source>
        <dbReference type="ARBA" id="ARBA00023065"/>
    </source>
</evidence>
<evidence type="ECO:0000256" key="8">
    <source>
        <dbReference type="ARBA" id="ARBA00023136"/>
    </source>
</evidence>
<evidence type="ECO:0000256" key="4">
    <source>
        <dbReference type="ARBA" id="ARBA00022475"/>
    </source>
</evidence>
<feature type="transmembrane region" description="Helical" evidence="9">
    <location>
        <begin position="319"/>
        <end position="338"/>
    </location>
</feature>
<evidence type="ECO:0000256" key="6">
    <source>
        <dbReference type="ARBA" id="ARBA00022989"/>
    </source>
</evidence>
<dbReference type="Pfam" id="PF02386">
    <property type="entry name" value="TrkH"/>
    <property type="match status" value="1"/>
</dbReference>
<evidence type="ECO:0000313" key="10">
    <source>
        <dbReference type="EMBL" id="MBD2533665.1"/>
    </source>
</evidence>
<feature type="transmembrane region" description="Helical" evidence="9">
    <location>
        <begin position="225"/>
        <end position="243"/>
    </location>
</feature>
<dbReference type="EMBL" id="JACJSI010000108">
    <property type="protein sequence ID" value="MBD2533665.1"/>
    <property type="molecule type" value="Genomic_DNA"/>
</dbReference>
<keyword evidence="11" id="KW-1185">Reference proteome</keyword>
<dbReference type="Proteomes" id="UP000623440">
    <property type="component" value="Unassembled WGS sequence"/>
</dbReference>
<dbReference type="PANTHER" id="PTHR32024:SF2">
    <property type="entry name" value="TRK SYSTEM POTASSIUM UPTAKE PROTEIN TRKG-RELATED"/>
    <property type="match status" value="1"/>
</dbReference>
<feature type="transmembrane region" description="Helical" evidence="9">
    <location>
        <begin position="127"/>
        <end position="144"/>
    </location>
</feature>
<name>A0ABR8DWG6_9NOSO</name>
<dbReference type="InterPro" id="IPR003445">
    <property type="entry name" value="Cat_transpt"/>
</dbReference>
<reference evidence="10 11" key="1">
    <citation type="journal article" date="2020" name="ISME J.">
        <title>Comparative genomics reveals insights into cyanobacterial evolution and habitat adaptation.</title>
        <authorList>
            <person name="Chen M.Y."/>
            <person name="Teng W.K."/>
            <person name="Zhao L."/>
            <person name="Hu C.X."/>
            <person name="Zhou Y.K."/>
            <person name="Han B.P."/>
            <person name="Song L.R."/>
            <person name="Shu W.S."/>
        </authorList>
    </citation>
    <scope>NUCLEOTIDE SEQUENCE [LARGE SCALE GENOMIC DNA]</scope>
    <source>
        <strain evidence="10 11">FACHB-838</strain>
    </source>
</reference>
<keyword evidence="7" id="KW-0406">Ion transport</keyword>
<keyword evidence="3" id="KW-0813">Transport</keyword>
<dbReference type="PANTHER" id="PTHR32024">
    <property type="entry name" value="TRK SYSTEM POTASSIUM UPTAKE PROTEIN TRKG-RELATED"/>
    <property type="match status" value="1"/>
</dbReference>
<keyword evidence="8 9" id="KW-0472">Membrane</keyword>
<feature type="transmembrane region" description="Helical" evidence="9">
    <location>
        <begin position="445"/>
        <end position="469"/>
    </location>
</feature>
<accession>A0ABR8DWG6</accession>
<sequence length="482" mass="53281">MALLSLPVCLIFGEYYTVWSFVFTAIISFSLGQLLYQVFRQAEAAEIQHAMLIVALSWGIIPLLGTIPFVAIASYLAAFPETSQTIREFQHPLNAIFEAVSGYTSTGLTMALDASQLPHTLQWWRSFTEWIGGVGIIVLMLSVLEPSADPDQLYQAAGRQKKIAPTVAGTARKIWKIYLLYTVFSVLLLGLLGMPWWEALNHAMTGISTGGFSITGDSLTVYTPILQLAAIAIMIAGAISFSVHAQFLSQRRLSTLWRDPSHRALWLLLVLGTILLLLTHYSFTGSLSWLDSLFQWVSALTTCGFNTVKIQDWSPSARLLISLGMIFGAASGSTCGGLKLSRIVTLYKAVVWHLQQIFLKSDQHIKYKLDGQELTEIEVHRQIRTATVLATLWLGFLGVGVFVLLHVVEPQYTVPDVILEAASAMGTSGLSVGITNPDLHWIGKLILILFMWMGRVEIIPVLVLFASFLRPVRQVIKIKTGQ</sequence>
<keyword evidence="4" id="KW-1003">Cell membrane</keyword>
<comment type="similarity">
    <text evidence="2">Belongs to the TrkH potassium transport family.</text>
</comment>
<proteinExistence type="inferred from homology"/>
<evidence type="ECO:0000256" key="2">
    <source>
        <dbReference type="ARBA" id="ARBA00009137"/>
    </source>
</evidence>
<protein>
    <submittedName>
        <fullName evidence="10">TrkH family potassium uptake protein</fullName>
    </submittedName>
</protein>
<keyword evidence="5 9" id="KW-0812">Transmembrane</keyword>
<evidence type="ECO:0000256" key="3">
    <source>
        <dbReference type="ARBA" id="ARBA00022448"/>
    </source>
</evidence>
<comment type="caution">
    <text evidence="10">The sequence shown here is derived from an EMBL/GenBank/DDBJ whole genome shotgun (WGS) entry which is preliminary data.</text>
</comment>
<feature type="transmembrane region" description="Helical" evidence="9">
    <location>
        <begin position="16"/>
        <end position="39"/>
    </location>
</feature>
<feature type="transmembrane region" description="Helical" evidence="9">
    <location>
        <begin position="178"/>
        <end position="197"/>
    </location>
</feature>
<feature type="transmembrane region" description="Helical" evidence="9">
    <location>
        <begin position="264"/>
        <end position="283"/>
    </location>
</feature>
<comment type="subcellular location">
    <subcellularLocation>
        <location evidence="1">Cell membrane</location>
        <topology evidence="1">Multi-pass membrane protein</topology>
    </subcellularLocation>
</comment>
<evidence type="ECO:0000256" key="1">
    <source>
        <dbReference type="ARBA" id="ARBA00004651"/>
    </source>
</evidence>
<evidence type="ECO:0000313" key="11">
    <source>
        <dbReference type="Proteomes" id="UP000623440"/>
    </source>
</evidence>
<gene>
    <name evidence="10" type="ORF">H6G97_30580</name>
</gene>
<keyword evidence="6 9" id="KW-1133">Transmembrane helix</keyword>
<feature type="transmembrane region" description="Helical" evidence="9">
    <location>
        <begin position="386"/>
        <end position="408"/>
    </location>
</feature>